<keyword evidence="3 7" id="KW-1134">Transmembrane beta strand</keyword>
<evidence type="ECO:0000256" key="2">
    <source>
        <dbReference type="ARBA" id="ARBA00022448"/>
    </source>
</evidence>
<evidence type="ECO:0000256" key="6">
    <source>
        <dbReference type="ARBA" id="ARBA00023237"/>
    </source>
</evidence>
<accession>A0ABY2B146</accession>
<dbReference type="NCBIfam" id="TIGR04057">
    <property type="entry name" value="SusC_RagA_signa"/>
    <property type="match status" value="1"/>
</dbReference>
<dbReference type="Proteomes" id="UP000295270">
    <property type="component" value="Unassembled WGS sequence"/>
</dbReference>
<evidence type="ECO:0000256" key="4">
    <source>
        <dbReference type="ARBA" id="ARBA00022692"/>
    </source>
</evidence>
<feature type="domain" description="TonB-dependent receptor plug" evidence="8">
    <location>
        <begin position="135"/>
        <end position="244"/>
    </location>
</feature>
<keyword evidence="6 7" id="KW-0998">Cell outer membrane</keyword>
<reference evidence="9 10" key="1">
    <citation type="journal article" date="2015" name="Stand. Genomic Sci.">
        <title>Genomic Encyclopedia of Bacterial and Archaeal Type Strains, Phase III: the genomes of soil and plant-associated and newly described type strains.</title>
        <authorList>
            <person name="Whitman W.B."/>
            <person name="Woyke T."/>
            <person name="Klenk H.P."/>
            <person name="Zhou Y."/>
            <person name="Lilburn T.G."/>
            <person name="Beck B.J."/>
            <person name="De Vos P."/>
            <person name="Vandamme P."/>
            <person name="Eisen J.A."/>
            <person name="Garrity G."/>
            <person name="Hugenholtz P."/>
            <person name="Kyrpides N.C."/>
        </authorList>
    </citation>
    <scope>NUCLEOTIDE SEQUENCE [LARGE SCALE GENOMIC DNA]</scope>
    <source>
        <strain evidence="9 10">P5626</strain>
    </source>
</reference>
<organism evidence="9 10">
    <name type="scientific">Flavobacterium circumlabens</name>
    <dbReference type="NCBI Taxonomy" id="2133765"/>
    <lineage>
        <taxon>Bacteria</taxon>
        <taxon>Pseudomonadati</taxon>
        <taxon>Bacteroidota</taxon>
        <taxon>Flavobacteriia</taxon>
        <taxon>Flavobacteriales</taxon>
        <taxon>Flavobacteriaceae</taxon>
        <taxon>Flavobacterium</taxon>
    </lineage>
</organism>
<dbReference type="InterPro" id="IPR023997">
    <property type="entry name" value="TonB-dep_OMP_SusC/RagA_CS"/>
</dbReference>
<evidence type="ECO:0000256" key="7">
    <source>
        <dbReference type="PROSITE-ProRule" id="PRU01360"/>
    </source>
</evidence>
<keyword evidence="10" id="KW-1185">Reference proteome</keyword>
<dbReference type="InterPro" id="IPR036942">
    <property type="entry name" value="Beta-barrel_TonB_sf"/>
</dbReference>
<sequence>MKLKTTKKMANKKDQKKQSSLRILRQLFIAVFLLLTSIHGQSQNKVISGLVEDENKMPLPGVSILVKGTRNGAQTDYDGRFKINASTNDQLVFSSIGFETRTVVIGSSSVLNINLKEITAKLNEVIIVGYGTQKKATLTGAVSTVTSKSIENRPVTSLATALQGTVPGMNITRTSGQPGNENLNIQIRGATSANGAVNPLLLIDGVATDLFNLQTINPTDVESLSVLKDGAAAAIYGAQAAGGVILVTTKKGKEGKTTFDFSNNLAIQKPLYIPQRLSLFDEASMANLARKNAGVADEYSAADLLNIQNGVPYIENPQDPNGYTFYNQKDNNKEILRDNSIINTYNLSARGGTAKTNYLFSLGYLDQGGMFKVGEDNFKRLNVRMNIGTELNKYIYLDTKVSYAQHDTNQPSMAINGSNGLLGNLYKQRQRYPIFTPEGRLNGIGGGYISYALLSQGGYNRRTIDDIDGSFQMTIKDLAKGLKFRAIYGHKIRSEDSEVFKRTVELWGKIKPISYQNNPNSYTLDQSVLNTDNFQFLTDYNLTIAQNHKLSVLVGYQMEDYRFSSVNSGATSLKSNDLPALNLGDPTSKTNSQNIGTYASQSVFARFNYNYKERYLIEATIRTDESSRLATGLRTKTFPSISAGWNIQNEEWFSQHVNFISVLKPRISYGQLGNAQGIGYYDYLNMLTNNTNIVLGSSETKTTYFYQSTIPSSNLSWETVETFNYGLDFGFFKNKLTGSFDYYTKKNKNMLTPLRLPATLGVGTPKINNGVLESWGWELAVNYNGKIGSYFNYGVGFNLSDNQNKLTKYAGISVLGIGTNTLIEGYSLNTIWGYQTAAGYINTPEQLAAAPVYSPLTGVGDIAYVDQNGDGKINAGKGTAADHGDLVLLGKDQQQYLFGFNANASWKNIDFSMMIQGVGKRSFMPNSEMITPFAQPWISPLAIHADYWTPEHQDAAFPRPYLRGSHNYITSDRWVLNGAYARLKNIQFGYSLPKSDKLFFTKIRFYLSAENVATISKLGIFKETFDPEQKNANYADYPLFGTASLGINLIF</sequence>
<dbReference type="InterPro" id="IPR039426">
    <property type="entry name" value="TonB-dep_rcpt-like"/>
</dbReference>
<evidence type="ECO:0000259" key="8">
    <source>
        <dbReference type="Pfam" id="PF07715"/>
    </source>
</evidence>
<dbReference type="SUPFAM" id="SSF49464">
    <property type="entry name" value="Carboxypeptidase regulatory domain-like"/>
    <property type="match status" value="1"/>
</dbReference>
<gene>
    <name evidence="9" type="ORF">EV142_102166</name>
</gene>
<proteinExistence type="inferred from homology"/>
<comment type="subcellular location">
    <subcellularLocation>
        <location evidence="1 7">Cell outer membrane</location>
        <topology evidence="1 7">Multi-pass membrane protein</topology>
    </subcellularLocation>
</comment>
<dbReference type="InterPro" id="IPR008969">
    <property type="entry name" value="CarboxyPept-like_regulatory"/>
</dbReference>
<comment type="similarity">
    <text evidence="7">Belongs to the TonB-dependent receptor family.</text>
</comment>
<evidence type="ECO:0000256" key="5">
    <source>
        <dbReference type="ARBA" id="ARBA00023136"/>
    </source>
</evidence>
<dbReference type="Gene3D" id="2.60.40.1120">
    <property type="entry name" value="Carboxypeptidase-like, regulatory domain"/>
    <property type="match status" value="1"/>
</dbReference>
<evidence type="ECO:0000313" key="9">
    <source>
        <dbReference type="EMBL" id="TCN59548.1"/>
    </source>
</evidence>
<dbReference type="InterPro" id="IPR012910">
    <property type="entry name" value="Plug_dom"/>
</dbReference>
<dbReference type="PROSITE" id="PS52016">
    <property type="entry name" value="TONB_DEPENDENT_REC_3"/>
    <property type="match status" value="1"/>
</dbReference>
<keyword evidence="2 7" id="KW-0813">Transport</keyword>
<comment type="caution">
    <text evidence="9">The sequence shown here is derived from an EMBL/GenBank/DDBJ whole genome shotgun (WGS) entry which is preliminary data.</text>
</comment>
<dbReference type="NCBIfam" id="TIGR04056">
    <property type="entry name" value="OMP_RagA_SusC"/>
    <property type="match status" value="1"/>
</dbReference>
<evidence type="ECO:0000256" key="3">
    <source>
        <dbReference type="ARBA" id="ARBA00022452"/>
    </source>
</evidence>
<dbReference type="Pfam" id="PF13715">
    <property type="entry name" value="CarbopepD_reg_2"/>
    <property type="match status" value="1"/>
</dbReference>
<protein>
    <submittedName>
        <fullName evidence="9">TonB-linked SusC/RagA family outer membrane protein</fullName>
    </submittedName>
</protein>
<dbReference type="InterPro" id="IPR037066">
    <property type="entry name" value="Plug_dom_sf"/>
</dbReference>
<dbReference type="Gene3D" id="2.170.130.10">
    <property type="entry name" value="TonB-dependent receptor, plug domain"/>
    <property type="match status" value="1"/>
</dbReference>
<dbReference type="RefSeq" id="WP_202978483.1">
    <property type="nucleotide sequence ID" value="NZ_QWDN01000002.1"/>
</dbReference>
<dbReference type="Pfam" id="PF07715">
    <property type="entry name" value="Plug"/>
    <property type="match status" value="1"/>
</dbReference>
<dbReference type="SUPFAM" id="SSF56935">
    <property type="entry name" value="Porins"/>
    <property type="match status" value="1"/>
</dbReference>
<dbReference type="Gene3D" id="2.40.170.20">
    <property type="entry name" value="TonB-dependent receptor, beta-barrel domain"/>
    <property type="match status" value="1"/>
</dbReference>
<keyword evidence="4 7" id="KW-0812">Transmembrane</keyword>
<dbReference type="InterPro" id="IPR023996">
    <property type="entry name" value="TonB-dep_OMP_SusC/RagA"/>
</dbReference>
<evidence type="ECO:0000256" key="1">
    <source>
        <dbReference type="ARBA" id="ARBA00004571"/>
    </source>
</evidence>
<dbReference type="EMBL" id="SLWA01000002">
    <property type="protein sequence ID" value="TCN59548.1"/>
    <property type="molecule type" value="Genomic_DNA"/>
</dbReference>
<evidence type="ECO:0000313" key="10">
    <source>
        <dbReference type="Proteomes" id="UP000295270"/>
    </source>
</evidence>
<keyword evidence="5 7" id="KW-0472">Membrane</keyword>
<name>A0ABY2B146_9FLAO</name>